<sequence length="457" mass="52439">MNEPDPAVRDSTLSALKVVCPSAEMLSQESSPRHNPFAAAEADVEWSDEEVLLPKRRKTPYIPSQIKVAPRISLSPADTSSDETDSRGLSPNRLSVNGSPLIPPKSPSRPDVRPGSSQDDLVKRFYDVTRERDALRKELQRQSMGPHGIPAHASVVYKSDEKTLIEELLGLREEIRIWTEEYFTGTPSSSRRRPYLHTSKELFSSLTDNYTTYLKHPTDRPLLIQSFLWSKLQHRIFSTLSKGCGYIWAGKLGDRKLRPINDTLRKAVRNEAQAEEYHRWRALTVNLLVPQVDGKWSPTFDAAPVLKWIKRFCARLRRRLRPWACRRLREGKDQLYTIVSAAVALDLKMKKQRADYRFITWTGGKPTQFWGYGFYDSEMDDIESEDEGYRGGSVISGASRRRKRVEMTLAPALERCGNANGHVFDQNFILVKADVTCRRLERAREMGRRKPGFFNRR</sequence>
<dbReference type="Proteomes" id="UP001140513">
    <property type="component" value="Unassembled WGS sequence"/>
</dbReference>
<comment type="caution">
    <text evidence="2">The sequence shown here is derived from an EMBL/GenBank/DDBJ whole genome shotgun (WGS) entry which is preliminary data.</text>
</comment>
<evidence type="ECO:0000313" key="3">
    <source>
        <dbReference type="Proteomes" id="UP001140513"/>
    </source>
</evidence>
<feature type="region of interest" description="Disordered" evidence="1">
    <location>
        <begin position="54"/>
        <end position="123"/>
    </location>
</feature>
<dbReference type="GeneID" id="80909229"/>
<organism evidence="2 3">
    <name type="scientific">Didymosphaeria variabile</name>
    <dbReference type="NCBI Taxonomy" id="1932322"/>
    <lineage>
        <taxon>Eukaryota</taxon>
        <taxon>Fungi</taxon>
        <taxon>Dikarya</taxon>
        <taxon>Ascomycota</taxon>
        <taxon>Pezizomycotina</taxon>
        <taxon>Dothideomycetes</taxon>
        <taxon>Pleosporomycetidae</taxon>
        <taxon>Pleosporales</taxon>
        <taxon>Massarineae</taxon>
        <taxon>Didymosphaeriaceae</taxon>
        <taxon>Didymosphaeria</taxon>
    </lineage>
</organism>
<evidence type="ECO:0000256" key="1">
    <source>
        <dbReference type="SAM" id="MobiDB-lite"/>
    </source>
</evidence>
<keyword evidence="3" id="KW-1185">Reference proteome</keyword>
<evidence type="ECO:0000313" key="2">
    <source>
        <dbReference type="EMBL" id="KAJ4353967.1"/>
    </source>
</evidence>
<gene>
    <name evidence="2" type="ORF">N0V89_005699</name>
</gene>
<dbReference type="RefSeq" id="XP_056071741.1">
    <property type="nucleotide sequence ID" value="XM_056214474.1"/>
</dbReference>
<reference evidence="2" key="1">
    <citation type="submission" date="2022-10" db="EMBL/GenBank/DDBJ databases">
        <title>Tapping the CABI collections for fungal endophytes: first genome assemblies for Collariella, Neodidymelliopsis, Ascochyta clinopodiicola, Didymella pomorum, Didymosphaeria variabile, Neocosmospora piperis and Neocucurbitaria cava.</title>
        <authorList>
            <person name="Hill R."/>
        </authorList>
    </citation>
    <scope>NUCLEOTIDE SEQUENCE</scope>
    <source>
        <strain evidence="2">IMI 356815</strain>
    </source>
</reference>
<dbReference type="AlphaFoldDB" id="A0A9W8XL85"/>
<protein>
    <submittedName>
        <fullName evidence="2">Uncharacterized protein</fullName>
    </submittedName>
</protein>
<dbReference type="OrthoDB" id="5213630at2759"/>
<proteinExistence type="predicted"/>
<feature type="compositionally biased region" description="Polar residues" evidence="1">
    <location>
        <begin position="87"/>
        <end position="98"/>
    </location>
</feature>
<dbReference type="EMBL" id="JAPEUX010000004">
    <property type="protein sequence ID" value="KAJ4353967.1"/>
    <property type="molecule type" value="Genomic_DNA"/>
</dbReference>
<feature type="region of interest" description="Disordered" evidence="1">
    <location>
        <begin position="24"/>
        <end position="43"/>
    </location>
</feature>
<accession>A0A9W8XL85</accession>
<name>A0A9W8XL85_9PLEO</name>